<protein>
    <submittedName>
        <fullName evidence="2">Uncharacterized protein</fullName>
    </submittedName>
</protein>
<name>A0ABV5G3E3_9MICC</name>
<feature type="region of interest" description="Disordered" evidence="1">
    <location>
        <begin position="1"/>
        <end position="22"/>
    </location>
</feature>
<evidence type="ECO:0000256" key="1">
    <source>
        <dbReference type="SAM" id="MobiDB-lite"/>
    </source>
</evidence>
<reference evidence="2 3" key="1">
    <citation type="submission" date="2024-09" db="EMBL/GenBank/DDBJ databases">
        <authorList>
            <person name="Sun Q."/>
            <person name="Mori K."/>
        </authorList>
    </citation>
    <scope>NUCLEOTIDE SEQUENCE [LARGE SCALE GENOMIC DNA]</scope>
    <source>
        <strain evidence="2 3">CCM 7609</strain>
    </source>
</reference>
<gene>
    <name evidence="2" type="ORF">ACFFX0_20500</name>
</gene>
<sequence>MGCRGKGTGMDQKPARTSSTGGSTLFAQASFCTRPVIVMDWSSLMPGTDPGCPPLSVAAVADPGTGATSSPGEP</sequence>
<dbReference type="EMBL" id="JBHMFI010000001">
    <property type="protein sequence ID" value="MFB9073447.1"/>
    <property type="molecule type" value="Genomic_DNA"/>
</dbReference>
<comment type="caution">
    <text evidence="2">The sequence shown here is derived from an EMBL/GenBank/DDBJ whole genome shotgun (WGS) entry which is preliminary data.</text>
</comment>
<proteinExistence type="predicted"/>
<keyword evidence="3" id="KW-1185">Reference proteome</keyword>
<accession>A0ABV5G3E3</accession>
<evidence type="ECO:0000313" key="3">
    <source>
        <dbReference type="Proteomes" id="UP001589575"/>
    </source>
</evidence>
<evidence type="ECO:0000313" key="2">
    <source>
        <dbReference type="EMBL" id="MFB9073447.1"/>
    </source>
</evidence>
<feature type="region of interest" description="Disordered" evidence="1">
    <location>
        <begin position="47"/>
        <end position="74"/>
    </location>
</feature>
<dbReference type="Proteomes" id="UP001589575">
    <property type="component" value="Unassembled WGS sequence"/>
</dbReference>
<organism evidence="2 3">
    <name type="scientific">Citricoccus parietis</name>
    <dbReference type="NCBI Taxonomy" id="592307"/>
    <lineage>
        <taxon>Bacteria</taxon>
        <taxon>Bacillati</taxon>
        <taxon>Actinomycetota</taxon>
        <taxon>Actinomycetes</taxon>
        <taxon>Micrococcales</taxon>
        <taxon>Micrococcaceae</taxon>
        <taxon>Citricoccus</taxon>
    </lineage>
</organism>